<dbReference type="PANTHER" id="PTHR11475:SF141">
    <property type="entry name" value="CARDINAL"/>
    <property type="match status" value="1"/>
</dbReference>
<sequence length="837" mass="94418">MNTDYDPLQGYVEEPTSDPSFRIYRRTSNEGSRCLRICLLFIFLSAILILLVTALILAWNDPSKTTADMEDSQGLHQILTLTYPLSGKHQSRDSKKLELEDGRIMENYFNKAKQKVKNRKEMEERLLKEMNETGSQSNPSMYHQRATAWSPKAKELADDAILVEESMQILIDNSQISKTEVQNGASLPSDIEKNITNCQSRVTPTCNTTMIYRTIDGSCNNLKNPLWGSANRAFRRALPPAYDDGIRLPRLVGKDQEELPSPRLISIQLAKEGEIRSRTLHNLTHMFLTWGQFLDHDVTATAPTKGPNGEGILCCNERENHPECLPIAIPADDDIMRSNDVQCMEFLRSAPALTCSIGQREQMNLITSYIDGSNVYSSDRLEARRLRTLYKGYLKIRLSSDGRPLLPSSFDPNDGCNQEEEIKNSRYCFKAGDVRVNEQPSLTSMHTLWMREHNRISHILNDINPTWSDERLYQEARRIVIAEIQHITYNEFLPSLLGDNVVDYLELRPGNRGYLYSYNENIDATIANEFASAAYRFGHSMLQGLIQLQGPSGRNVDFVQLHRMLFNPFHHWDPGYLDSLMRGQANQAAKPVSITFNEQIRNHLFESKTGHVGLDLLAINIQRGRDHGLHPYVQWRVLCGLSNVTTFEELVGEVSTDNINVLKAIYSHVTDIDLYVGIISETPIQGAVVGPTAACLIADQFLRLRNGDRFWYETPDASLRFKEGQLSEIRKTSLAGIICENADAMDYIQPKVFQPSTTTNPLTSCSSPALPRLNLNLWDDEEEDSLFPLLIPDGEAVDDKNPLLTEQLDTTSVTTDLVKTGSNQSSSIAALTDGVSF</sequence>
<evidence type="ECO:0000256" key="1">
    <source>
        <dbReference type="ARBA" id="ARBA00004613"/>
    </source>
</evidence>
<evidence type="ECO:0000313" key="9">
    <source>
        <dbReference type="Proteomes" id="UP001187531"/>
    </source>
</evidence>
<dbReference type="GO" id="GO:0020037">
    <property type="term" value="F:heme binding"/>
    <property type="evidence" value="ECO:0007669"/>
    <property type="project" value="InterPro"/>
</dbReference>
<dbReference type="GO" id="GO:0046872">
    <property type="term" value="F:metal ion binding"/>
    <property type="evidence" value="ECO:0007669"/>
    <property type="project" value="UniProtKB-KW"/>
</dbReference>
<keyword evidence="7" id="KW-1133">Transmembrane helix</keyword>
<reference evidence="8" key="1">
    <citation type="submission" date="2023-07" db="EMBL/GenBank/DDBJ databases">
        <title>Chromosome-level genome assembly of Artemia franciscana.</title>
        <authorList>
            <person name="Jo E."/>
        </authorList>
    </citation>
    <scope>NUCLEOTIDE SEQUENCE</scope>
    <source>
        <tissue evidence="8">Whole body</tissue>
    </source>
</reference>
<evidence type="ECO:0000256" key="2">
    <source>
        <dbReference type="ARBA" id="ARBA00022525"/>
    </source>
</evidence>
<dbReference type="PRINTS" id="PR00457">
    <property type="entry name" value="ANPEROXIDASE"/>
</dbReference>
<dbReference type="Proteomes" id="UP001187531">
    <property type="component" value="Unassembled WGS sequence"/>
</dbReference>
<gene>
    <name evidence="8" type="ORF">QYM36_000880</name>
</gene>
<dbReference type="GO" id="GO:0004601">
    <property type="term" value="F:peroxidase activity"/>
    <property type="evidence" value="ECO:0007669"/>
    <property type="project" value="UniProtKB-KW"/>
</dbReference>
<evidence type="ECO:0008006" key="10">
    <source>
        <dbReference type="Google" id="ProtNLM"/>
    </source>
</evidence>
<keyword evidence="9" id="KW-1185">Reference proteome</keyword>
<keyword evidence="6" id="KW-0175">Coiled coil</keyword>
<dbReference type="GO" id="GO:0005576">
    <property type="term" value="C:extracellular region"/>
    <property type="evidence" value="ECO:0007669"/>
    <property type="project" value="UniProtKB-SubCell"/>
</dbReference>
<dbReference type="InterPro" id="IPR010255">
    <property type="entry name" value="Haem_peroxidase_sf"/>
</dbReference>
<feature type="binding site" description="axial binding residue" evidence="5">
    <location>
        <position position="539"/>
    </location>
    <ligand>
        <name>heme b</name>
        <dbReference type="ChEBI" id="CHEBI:60344"/>
    </ligand>
    <ligandPart>
        <name>Fe</name>
        <dbReference type="ChEBI" id="CHEBI:18248"/>
    </ligandPart>
</feature>
<dbReference type="GO" id="GO:0006979">
    <property type="term" value="P:response to oxidative stress"/>
    <property type="evidence" value="ECO:0007669"/>
    <property type="project" value="InterPro"/>
</dbReference>
<evidence type="ECO:0000256" key="6">
    <source>
        <dbReference type="SAM" id="Coils"/>
    </source>
</evidence>
<keyword evidence="3" id="KW-0560">Oxidoreductase</keyword>
<dbReference type="PANTHER" id="PTHR11475">
    <property type="entry name" value="OXIDASE/PEROXIDASE"/>
    <property type="match status" value="1"/>
</dbReference>
<accession>A0AA88LJI3</accession>
<dbReference type="Gene3D" id="1.10.640.10">
    <property type="entry name" value="Haem peroxidase domain superfamily, animal type"/>
    <property type="match status" value="1"/>
</dbReference>
<dbReference type="InterPro" id="IPR019791">
    <property type="entry name" value="Haem_peroxidase_animal"/>
</dbReference>
<evidence type="ECO:0000313" key="8">
    <source>
        <dbReference type="EMBL" id="KAK2724170.1"/>
    </source>
</evidence>
<dbReference type="Pfam" id="PF03098">
    <property type="entry name" value="An_peroxidase"/>
    <property type="match status" value="1"/>
</dbReference>
<keyword evidence="5" id="KW-0408">Iron</keyword>
<comment type="caution">
    <text evidence="8">The sequence shown here is derived from an EMBL/GenBank/DDBJ whole genome shotgun (WGS) entry which is preliminary data.</text>
</comment>
<evidence type="ECO:0000256" key="7">
    <source>
        <dbReference type="SAM" id="Phobius"/>
    </source>
</evidence>
<dbReference type="AlphaFoldDB" id="A0AA88LJI3"/>
<organism evidence="8 9">
    <name type="scientific">Artemia franciscana</name>
    <name type="common">Brine shrimp</name>
    <name type="synonym">Artemia sanfranciscana</name>
    <dbReference type="NCBI Taxonomy" id="6661"/>
    <lineage>
        <taxon>Eukaryota</taxon>
        <taxon>Metazoa</taxon>
        <taxon>Ecdysozoa</taxon>
        <taxon>Arthropoda</taxon>
        <taxon>Crustacea</taxon>
        <taxon>Branchiopoda</taxon>
        <taxon>Anostraca</taxon>
        <taxon>Artemiidae</taxon>
        <taxon>Artemia</taxon>
    </lineage>
</organism>
<dbReference type="SUPFAM" id="SSF48113">
    <property type="entry name" value="Heme-dependent peroxidases"/>
    <property type="match status" value="1"/>
</dbReference>
<keyword evidence="3" id="KW-0575">Peroxidase</keyword>
<keyword evidence="7" id="KW-0472">Membrane</keyword>
<evidence type="ECO:0000256" key="4">
    <source>
        <dbReference type="ARBA" id="ARBA00022729"/>
    </source>
</evidence>
<dbReference type="CDD" id="cd09823">
    <property type="entry name" value="peroxinectin_like"/>
    <property type="match status" value="1"/>
</dbReference>
<comment type="subcellular location">
    <subcellularLocation>
        <location evidence="1">Secreted</location>
    </subcellularLocation>
</comment>
<evidence type="ECO:0000256" key="3">
    <source>
        <dbReference type="ARBA" id="ARBA00022559"/>
    </source>
</evidence>
<keyword evidence="5" id="KW-0349">Heme</keyword>
<evidence type="ECO:0000256" key="5">
    <source>
        <dbReference type="PIRSR" id="PIRSR619791-2"/>
    </source>
</evidence>
<keyword evidence="7" id="KW-0812">Transmembrane</keyword>
<dbReference type="InterPro" id="IPR037120">
    <property type="entry name" value="Haem_peroxidase_sf_animal"/>
</dbReference>
<dbReference type="PROSITE" id="PS50292">
    <property type="entry name" value="PEROXIDASE_3"/>
    <property type="match status" value="1"/>
</dbReference>
<feature type="coiled-coil region" evidence="6">
    <location>
        <begin position="105"/>
        <end position="133"/>
    </location>
</feature>
<dbReference type="EMBL" id="JAVRJZ010000003">
    <property type="protein sequence ID" value="KAK2724170.1"/>
    <property type="molecule type" value="Genomic_DNA"/>
</dbReference>
<feature type="transmembrane region" description="Helical" evidence="7">
    <location>
        <begin position="34"/>
        <end position="59"/>
    </location>
</feature>
<name>A0AA88LJI3_ARTSF</name>
<protein>
    <recommendedName>
        <fullName evidence="10">Peroxidase</fullName>
    </recommendedName>
</protein>
<proteinExistence type="predicted"/>
<dbReference type="FunFam" id="1.10.640.10:FF:000003">
    <property type="entry name" value="chorion peroxidase"/>
    <property type="match status" value="1"/>
</dbReference>
<keyword evidence="5" id="KW-0479">Metal-binding</keyword>
<keyword evidence="2" id="KW-0964">Secreted</keyword>
<keyword evidence="4" id="KW-0732">Signal</keyword>